<gene>
    <name evidence="1" type="ORF">DD666_21630</name>
</gene>
<accession>A0A356LLX7</accession>
<reference evidence="1 2" key="1">
    <citation type="journal article" date="2018" name="Nat. Biotechnol.">
        <title>A standardized bacterial taxonomy based on genome phylogeny substantially revises the tree of life.</title>
        <authorList>
            <person name="Parks D.H."/>
            <person name="Chuvochina M."/>
            <person name="Waite D.W."/>
            <person name="Rinke C."/>
            <person name="Skarshewski A."/>
            <person name="Chaumeil P.A."/>
            <person name="Hugenholtz P."/>
        </authorList>
    </citation>
    <scope>NUCLEOTIDE SEQUENCE [LARGE SCALE GENOMIC DNA]</scope>
    <source>
        <strain evidence="1">UBA10707</strain>
    </source>
</reference>
<dbReference type="AlphaFoldDB" id="A0A356LLX7"/>
<sequence>MLKFLDTGVIFESRTDDNILKISAVRSGQRNSNNAPSDISKNHLAKFLREVFFIKIQSQFKENLNMVLGWYYRSFMSTQMYH</sequence>
<protein>
    <submittedName>
        <fullName evidence="1">Uncharacterized protein</fullName>
    </submittedName>
</protein>
<proteinExistence type="predicted"/>
<organism evidence="1 2">
    <name type="scientific">Advenella kashmirensis</name>
    <dbReference type="NCBI Taxonomy" id="310575"/>
    <lineage>
        <taxon>Bacteria</taxon>
        <taxon>Pseudomonadati</taxon>
        <taxon>Pseudomonadota</taxon>
        <taxon>Betaproteobacteria</taxon>
        <taxon>Burkholderiales</taxon>
        <taxon>Alcaligenaceae</taxon>
    </lineage>
</organism>
<evidence type="ECO:0000313" key="1">
    <source>
        <dbReference type="EMBL" id="HBP31997.1"/>
    </source>
</evidence>
<dbReference type="Proteomes" id="UP000264036">
    <property type="component" value="Unassembled WGS sequence"/>
</dbReference>
<evidence type="ECO:0000313" key="2">
    <source>
        <dbReference type="Proteomes" id="UP000264036"/>
    </source>
</evidence>
<name>A0A356LLX7_9BURK</name>
<dbReference type="EMBL" id="DOEK01000047">
    <property type="protein sequence ID" value="HBP31997.1"/>
    <property type="molecule type" value="Genomic_DNA"/>
</dbReference>
<comment type="caution">
    <text evidence="1">The sequence shown here is derived from an EMBL/GenBank/DDBJ whole genome shotgun (WGS) entry which is preliminary data.</text>
</comment>